<accession>A0A0B7NLW1</accession>
<reference evidence="1 2" key="1">
    <citation type="submission" date="2014-09" db="EMBL/GenBank/DDBJ databases">
        <authorList>
            <person name="Ellenberger Sabrina"/>
        </authorList>
    </citation>
    <scope>NUCLEOTIDE SEQUENCE [LARGE SCALE GENOMIC DNA]</scope>
    <source>
        <strain evidence="1 2">CBS 412.66</strain>
    </source>
</reference>
<dbReference type="AlphaFoldDB" id="A0A0B7NLW1"/>
<dbReference type="Proteomes" id="UP000054107">
    <property type="component" value="Unassembled WGS sequence"/>
</dbReference>
<name>A0A0B7NLW1_9FUNG</name>
<dbReference type="OrthoDB" id="2286618at2759"/>
<sequence>MKTCTTSYDLEIESTVYYDELGMGIYTTTGNKSMLQNAINTDKDAGAIQMMNEFITKIMKVDNSVNEINREISDEEVFDIGNGGVLDISEDVIEQEELTHLRGIGVTPPY</sequence>
<gene>
    <name evidence="1" type="primary">PARPA_10781.1 scaffold 41684</name>
</gene>
<evidence type="ECO:0000313" key="1">
    <source>
        <dbReference type="EMBL" id="CEP16515.1"/>
    </source>
</evidence>
<evidence type="ECO:0000313" key="2">
    <source>
        <dbReference type="Proteomes" id="UP000054107"/>
    </source>
</evidence>
<protein>
    <submittedName>
        <fullName evidence="1">Uncharacterized protein</fullName>
    </submittedName>
</protein>
<keyword evidence="2" id="KW-1185">Reference proteome</keyword>
<proteinExistence type="predicted"/>
<dbReference type="EMBL" id="LN733169">
    <property type="protein sequence ID" value="CEP16515.1"/>
    <property type="molecule type" value="Genomic_DNA"/>
</dbReference>
<organism evidence="1 2">
    <name type="scientific">Parasitella parasitica</name>
    <dbReference type="NCBI Taxonomy" id="35722"/>
    <lineage>
        <taxon>Eukaryota</taxon>
        <taxon>Fungi</taxon>
        <taxon>Fungi incertae sedis</taxon>
        <taxon>Mucoromycota</taxon>
        <taxon>Mucoromycotina</taxon>
        <taxon>Mucoromycetes</taxon>
        <taxon>Mucorales</taxon>
        <taxon>Mucorineae</taxon>
        <taxon>Mucoraceae</taxon>
        <taxon>Parasitella</taxon>
    </lineage>
</organism>